<proteinExistence type="predicted"/>
<name>E3S105_PYRTT</name>
<organism evidence="2">
    <name type="scientific">Pyrenophora teres f. teres (strain 0-1)</name>
    <name type="common">Barley net blotch fungus</name>
    <name type="synonym">Drechslera teres f. teres</name>
    <dbReference type="NCBI Taxonomy" id="861557"/>
    <lineage>
        <taxon>Eukaryota</taxon>
        <taxon>Fungi</taxon>
        <taxon>Dikarya</taxon>
        <taxon>Ascomycota</taxon>
        <taxon>Pezizomycotina</taxon>
        <taxon>Dothideomycetes</taxon>
        <taxon>Pleosporomycetidae</taxon>
        <taxon>Pleosporales</taxon>
        <taxon>Pleosporineae</taxon>
        <taxon>Pleosporaceae</taxon>
        <taxon>Pyrenophora</taxon>
    </lineage>
</organism>
<evidence type="ECO:0000313" key="2">
    <source>
        <dbReference type="Proteomes" id="UP000001067"/>
    </source>
</evidence>
<dbReference type="HOGENOM" id="CLU_2905233_0_0_1"/>
<reference evidence="1 2" key="1">
    <citation type="journal article" date="2010" name="Genome Biol.">
        <title>A first genome assembly of the barley fungal pathogen Pyrenophora teres f. teres.</title>
        <authorList>
            <person name="Ellwood S.R."/>
            <person name="Liu Z."/>
            <person name="Syme R.A."/>
            <person name="Lai Z."/>
            <person name="Hane J.K."/>
            <person name="Keiper F."/>
            <person name="Moffat C.S."/>
            <person name="Oliver R.P."/>
            <person name="Friesen T.L."/>
        </authorList>
    </citation>
    <scope>NUCLEOTIDE SEQUENCE [LARGE SCALE GENOMIC DNA]</scope>
    <source>
        <strain evidence="1 2">0-1</strain>
    </source>
</reference>
<keyword evidence="2" id="KW-1185">Reference proteome</keyword>
<dbReference type="AlphaFoldDB" id="E3S105"/>
<dbReference type="KEGG" id="pte:PTT_15816"/>
<accession>E3S105</accession>
<protein>
    <submittedName>
        <fullName evidence="1">Uncharacterized protein</fullName>
    </submittedName>
</protein>
<dbReference type="Proteomes" id="UP000001067">
    <property type="component" value="Unassembled WGS sequence"/>
</dbReference>
<evidence type="ECO:0000313" key="1">
    <source>
        <dbReference type="EMBL" id="EFQ88344.1"/>
    </source>
</evidence>
<gene>
    <name evidence="1" type="ORF">PTT_15816</name>
</gene>
<dbReference type="EMBL" id="GL536438">
    <property type="protein sequence ID" value="EFQ88344.1"/>
    <property type="molecule type" value="Genomic_DNA"/>
</dbReference>
<sequence length="62" mass="6890">MPKPVVVPASVALEMRRHGSSLAFYFINNTGLKDPDPAMLGWIKWFEAEDATRDKTVNLCPG</sequence>